<keyword evidence="3" id="KW-0732">Signal</keyword>
<protein>
    <submittedName>
        <fullName evidence="5">D-ribose transporter subunit RbsB</fullName>
    </submittedName>
</protein>
<proteinExistence type="inferred from homology"/>
<dbReference type="PANTHER" id="PTHR46847:SF1">
    <property type="entry name" value="D-ALLOSE-BINDING PERIPLASMIC PROTEIN-RELATED"/>
    <property type="match status" value="1"/>
</dbReference>
<evidence type="ECO:0000256" key="1">
    <source>
        <dbReference type="ARBA" id="ARBA00004196"/>
    </source>
</evidence>
<name>A0A5B9WB67_9BACT</name>
<dbReference type="AlphaFoldDB" id="A0A5B9WB67"/>
<dbReference type="Gene3D" id="3.40.50.2300">
    <property type="match status" value="2"/>
</dbReference>
<reference evidence="5 6" key="1">
    <citation type="submission" date="2019-08" db="EMBL/GenBank/DDBJ databases">
        <title>Deep-cultivation of Planctomycetes and their phenomic and genomic characterization uncovers novel biology.</title>
        <authorList>
            <person name="Wiegand S."/>
            <person name="Jogler M."/>
            <person name="Boedeker C."/>
            <person name="Pinto D."/>
            <person name="Vollmers J."/>
            <person name="Rivas-Marin E."/>
            <person name="Kohn T."/>
            <person name="Peeters S.H."/>
            <person name="Heuer A."/>
            <person name="Rast P."/>
            <person name="Oberbeckmann S."/>
            <person name="Bunk B."/>
            <person name="Jeske O."/>
            <person name="Meyerdierks A."/>
            <person name="Storesund J.E."/>
            <person name="Kallscheuer N."/>
            <person name="Luecker S."/>
            <person name="Lage O.M."/>
            <person name="Pohl T."/>
            <person name="Merkel B.J."/>
            <person name="Hornburger P."/>
            <person name="Mueller R.-W."/>
            <person name="Bruemmer F."/>
            <person name="Labrenz M."/>
            <person name="Spormann A.M."/>
            <person name="Op den Camp H."/>
            <person name="Overmann J."/>
            <person name="Amann R."/>
            <person name="Jetten M.S.M."/>
            <person name="Mascher T."/>
            <person name="Medema M.H."/>
            <person name="Devos D.P."/>
            <person name="Kaster A.-K."/>
            <person name="Ovreas L."/>
            <person name="Rohde M."/>
            <person name="Galperin M.Y."/>
            <person name="Jogler C."/>
        </authorList>
    </citation>
    <scope>NUCLEOTIDE SEQUENCE [LARGE SCALE GENOMIC DNA]</scope>
    <source>
        <strain evidence="5 6">OJF2</strain>
    </source>
</reference>
<dbReference type="GO" id="GO:0030246">
    <property type="term" value="F:carbohydrate binding"/>
    <property type="evidence" value="ECO:0007669"/>
    <property type="project" value="UniProtKB-ARBA"/>
</dbReference>
<dbReference type="RefSeq" id="WP_168222108.1">
    <property type="nucleotide sequence ID" value="NZ_CP042997.1"/>
</dbReference>
<comment type="subcellular location">
    <subcellularLocation>
        <location evidence="1">Cell envelope</location>
    </subcellularLocation>
</comment>
<evidence type="ECO:0000256" key="2">
    <source>
        <dbReference type="ARBA" id="ARBA00007639"/>
    </source>
</evidence>
<evidence type="ECO:0000259" key="4">
    <source>
        <dbReference type="Pfam" id="PF13407"/>
    </source>
</evidence>
<dbReference type="GO" id="GO:0030313">
    <property type="term" value="C:cell envelope"/>
    <property type="evidence" value="ECO:0007669"/>
    <property type="project" value="UniProtKB-SubCell"/>
</dbReference>
<dbReference type="Proteomes" id="UP000324233">
    <property type="component" value="Chromosome"/>
</dbReference>
<dbReference type="KEGG" id="agv:OJF2_58750"/>
<evidence type="ECO:0000313" key="6">
    <source>
        <dbReference type="Proteomes" id="UP000324233"/>
    </source>
</evidence>
<organism evidence="5 6">
    <name type="scientific">Aquisphaera giovannonii</name>
    <dbReference type="NCBI Taxonomy" id="406548"/>
    <lineage>
        <taxon>Bacteria</taxon>
        <taxon>Pseudomonadati</taxon>
        <taxon>Planctomycetota</taxon>
        <taxon>Planctomycetia</taxon>
        <taxon>Isosphaerales</taxon>
        <taxon>Isosphaeraceae</taxon>
        <taxon>Aquisphaera</taxon>
    </lineage>
</organism>
<comment type="similarity">
    <text evidence="2">Belongs to the bacterial solute-binding protein 2 family.</text>
</comment>
<sequence>MASLDARVISQPVDLAIARGVPDVVIDSGLESAGPVSYISTDNDRGGAVAARRLGELLGGVGRVVLVRYAVGSQSTEGRERGFTETIAREFPKVILLSDAEHAGATAEDARRSVAGLLARFGGQIDGIFCTNESSTAGAMAALEASWPPAKGR</sequence>
<dbReference type="InterPro" id="IPR028082">
    <property type="entry name" value="Peripla_BP_I"/>
</dbReference>
<dbReference type="EMBL" id="CP042997">
    <property type="protein sequence ID" value="QEH37285.1"/>
    <property type="molecule type" value="Genomic_DNA"/>
</dbReference>
<evidence type="ECO:0000256" key="3">
    <source>
        <dbReference type="ARBA" id="ARBA00022729"/>
    </source>
</evidence>
<keyword evidence="6" id="KW-1185">Reference proteome</keyword>
<accession>A0A5B9WB67</accession>
<dbReference type="SUPFAM" id="SSF53822">
    <property type="entry name" value="Periplasmic binding protein-like I"/>
    <property type="match status" value="1"/>
</dbReference>
<feature type="domain" description="Periplasmic binding protein" evidence="4">
    <location>
        <begin position="3"/>
        <end position="145"/>
    </location>
</feature>
<dbReference type="InterPro" id="IPR025997">
    <property type="entry name" value="SBP_2_dom"/>
</dbReference>
<evidence type="ECO:0000313" key="5">
    <source>
        <dbReference type="EMBL" id="QEH37285.1"/>
    </source>
</evidence>
<dbReference type="Pfam" id="PF13407">
    <property type="entry name" value="Peripla_BP_4"/>
    <property type="match status" value="1"/>
</dbReference>
<dbReference type="PANTHER" id="PTHR46847">
    <property type="entry name" value="D-ALLOSE-BINDING PERIPLASMIC PROTEIN-RELATED"/>
    <property type="match status" value="1"/>
</dbReference>
<gene>
    <name evidence="5" type="ORF">OJF2_58750</name>
</gene>